<organism evidence="12 13">
    <name type="scientific">Monopterus albus</name>
    <name type="common">Swamp eel</name>
    <dbReference type="NCBI Taxonomy" id="43700"/>
    <lineage>
        <taxon>Eukaryota</taxon>
        <taxon>Metazoa</taxon>
        <taxon>Chordata</taxon>
        <taxon>Craniata</taxon>
        <taxon>Vertebrata</taxon>
        <taxon>Euteleostomi</taxon>
        <taxon>Actinopterygii</taxon>
        <taxon>Neopterygii</taxon>
        <taxon>Teleostei</taxon>
        <taxon>Neoteleostei</taxon>
        <taxon>Acanthomorphata</taxon>
        <taxon>Anabantaria</taxon>
        <taxon>Synbranchiformes</taxon>
        <taxon>Synbranchidae</taxon>
        <taxon>Monopterus</taxon>
    </lineage>
</organism>
<keyword evidence="10" id="KW-0812">Transmembrane</keyword>
<evidence type="ECO:0000313" key="13">
    <source>
        <dbReference type="Proteomes" id="UP000261600"/>
    </source>
</evidence>
<dbReference type="GO" id="GO:0005886">
    <property type="term" value="C:plasma membrane"/>
    <property type="evidence" value="ECO:0007669"/>
    <property type="project" value="UniProtKB-SubCell"/>
</dbReference>
<comment type="subcellular location">
    <subcellularLocation>
        <location evidence="1">Cell membrane</location>
    </subcellularLocation>
</comment>
<keyword evidence="10" id="KW-1133">Transmembrane helix</keyword>
<evidence type="ECO:0000256" key="1">
    <source>
        <dbReference type="ARBA" id="ARBA00004236"/>
    </source>
</evidence>
<dbReference type="Gene3D" id="3.30.70.960">
    <property type="entry name" value="SEA domain"/>
    <property type="match status" value="1"/>
</dbReference>
<keyword evidence="13" id="KW-1185">Reference proteome</keyword>
<evidence type="ECO:0000313" key="12">
    <source>
        <dbReference type="Ensembl" id="ENSMALP00000012231.1"/>
    </source>
</evidence>
<dbReference type="SUPFAM" id="SSF57184">
    <property type="entry name" value="Growth factor receptor domain"/>
    <property type="match status" value="1"/>
</dbReference>
<evidence type="ECO:0000256" key="6">
    <source>
        <dbReference type="ARBA" id="ARBA00023136"/>
    </source>
</evidence>
<accession>A0A3Q3QGP2</accession>
<dbReference type="PANTHER" id="PTHR24037:SF7">
    <property type="entry name" value="FLOCCULATION PROTEIN FLO11 ISOFORM X1-RELATED"/>
    <property type="match status" value="1"/>
</dbReference>
<keyword evidence="2" id="KW-1003">Cell membrane</keyword>
<dbReference type="STRING" id="43700.ENSMALP00000012231"/>
<evidence type="ECO:0000256" key="7">
    <source>
        <dbReference type="ARBA" id="ARBA00023157"/>
    </source>
</evidence>
<keyword evidence="3" id="KW-0245">EGF-like domain</keyword>
<dbReference type="Ensembl" id="ENSMALT00000012491.1">
    <property type="protein sequence ID" value="ENSMALP00000012231.1"/>
    <property type="gene ID" value="ENSMALG00000008677.1"/>
</dbReference>
<evidence type="ECO:0000256" key="8">
    <source>
        <dbReference type="ARBA" id="ARBA00023180"/>
    </source>
</evidence>
<keyword evidence="8" id="KW-0325">Glycoprotein</keyword>
<reference evidence="12" key="2">
    <citation type="submission" date="2025-09" db="UniProtKB">
        <authorList>
            <consortium name="Ensembl"/>
        </authorList>
    </citation>
    <scope>IDENTIFICATION</scope>
</reference>
<keyword evidence="6 10" id="KW-0472">Membrane</keyword>
<proteinExistence type="predicted"/>
<evidence type="ECO:0000256" key="2">
    <source>
        <dbReference type="ARBA" id="ARBA00022475"/>
    </source>
</evidence>
<dbReference type="InterPro" id="IPR036364">
    <property type="entry name" value="SEA_dom_sf"/>
</dbReference>
<dbReference type="InterPro" id="IPR000082">
    <property type="entry name" value="SEA_dom"/>
</dbReference>
<feature type="compositionally biased region" description="Low complexity" evidence="9">
    <location>
        <begin position="1"/>
        <end position="44"/>
    </location>
</feature>
<name>A0A3Q3QGP2_MONAL</name>
<keyword evidence="7" id="KW-1015">Disulfide bond</keyword>
<evidence type="ECO:0000256" key="5">
    <source>
        <dbReference type="ARBA" id="ARBA00022737"/>
    </source>
</evidence>
<dbReference type="Pfam" id="PF01390">
    <property type="entry name" value="SEA"/>
    <property type="match status" value="1"/>
</dbReference>
<keyword evidence="4" id="KW-0732">Signal</keyword>
<dbReference type="PANTHER" id="PTHR24037">
    <property type="entry name" value="HEART DEVELOPMENT PROTEIN WITH EGF-LIKE DOMAINS 1"/>
    <property type="match status" value="1"/>
</dbReference>
<evidence type="ECO:0000256" key="4">
    <source>
        <dbReference type="ARBA" id="ARBA00022729"/>
    </source>
</evidence>
<evidence type="ECO:0000256" key="10">
    <source>
        <dbReference type="SAM" id="Phobius"/>
    </source>
</evidence>
<feature type="region of interest" description="Disordered" evidence="9">
    <location>
        <begin position="1"/>
        <end position="61"/>
    </location>
</feature>
<dbReference type="InterPro" id="IPR009030">
    <property type="entry name" value="Growth_fac_rcpt_cys_sf"/>
</dbReference>
<dbReference type="AlphaFoldDB" id="A0A3Q3QGP2"/>
<feature type="transmembrane region" description="Helical" evidence="10">
    <location>
        <begin position="291"/>
        <end position="316"/>
    </location>
</feature>
<feature type="domain" description="SEA" evidence="11">
    <location>
        <begin position="116"/>
        <end position="228"/>
    </location>
</feature>
<dbReference type="Proteomes" id="UP000261600">
    <property type="component" value="Unplaced"/>
</dbReference>
<evidence type="ECO:0000256" key="3">
    <source>
        <dbReference type="ARBA" id="ARBA00022536"/>
    </source>
</evidence>
<reference evidence="12" key="1">
    <citation type="submission" date="2025-08" db="UniProtKB">
        <authorList>
            <consortium name="Ensembl"/>
        </authorList>
    </citation>
    <scope>IDENTIFICATION</scope>
</reference>
<evidence type="ECO:0000256" key="9">
    <source>
        <dbReference type="SAM" id="MobiDB-lite"/>
    </source>
</evidence>
<keyword evidence="5" id="KW-0677">Repeat</keyword>
<protein>
    <recommendedName>
        <fullName evidence="11">SEA domain-containing protein</fullName>
    </recommendedName>
</protein>
<feature type="compositionally biased region" description="Low complexity" evidence="9">
    <location>
        <begin position="52"/>
        <end position="61"/>
    </location>
</feature>
<dbReference type="SUPFAM" id="SSF82671">
    <property type="entry name" value="SEA domain"/>
    <property type="match status" value="1"/>
</dbReference>
<sequence>MSTHTSTTTSASKGTTSGPVQPTGNTTTSRPSTPTSGGTVTGKPTEPHGGNTTASSTITTIQQPTEITTNMSTTAIPTPGPLIVCPLRPCPLLSICFNGACQCLTGTFLVNDICVPAQVFPGQLHFGSMNFEPEMRDRSSTTFQKKAALISAGLRDALKDLQGYIRSDVVELQPGSVRASVNNYFKNTNVTQETVDRTIVEAIANSKNGTFANTTFVGTKLCDQPPLACDASTTLCTTTKGSATCSCKEGYISNMYSNTTCRACPSGQRAVGDTCQTCAFGYSGFNCNDSALLAVVVISCVLGGILLIIILVLLICCCRRGCSKTKDDYSTGLYASGDSNQPWPTGITPIPRATTNWHAGSSIEMTEGSGNQGAGTNGLTGSYDLNPEAMKTFKGKNPSRYSYLVQGHENPYFLPGDEKQN</sequence>
<dbReference type="PROSITE" id="PS50024">
    <property type="entry name" value="SEA"/>
    <property type="match status" value="1"/>
</dbReference>
<evidence type="ECO:0000259" key="11">
    <source>
        <dbReference type="PROSITE" id="PS50024"/>
    </source>
</evidence>